<dbReference type="Proteomes" id="UP000076154">
    <property type="component" value="Unassembled WGS sequence"/>
</dbReference>
<keyword evidence="2" id="KW-1185">Reference proteome</keyword>
<name>A0A369K6B0_HYPMA</name>
<evidence type="ECO:0000313" key="1">
    <source>
        <dbReference type="EMBL" id="RDB29102.1"/>
    </source>
</evidence>
<evidence type="ECO:0000313" key="2">
    <source>
        <dbReference type="Proteomes" id="UP000076154"/>
    </source>
</evidence>
<proteinExistence type="predicted"/>
<dbReference type="EMBL" id="LUEZ02000010">
    <property type="protein sequence ID" value="RDB29102.1"/>
    <property type="molecule type" value="Genomic_DNA"/>
</dbReference>
<dbReference type="InParanoid" id="A0A369K6B0"/>
<organism evidence="1 2">
    <name type="scientific">Hypsizygus marmoreus</name>
    <name type="common">White beech mushroom</name>
    <name type="synonym">Agaricus marmoreus</name>
    <dbReference type="NCBI Taxonomy" id="39966"/>
    <lineage>
        <taxon>Eukaryota</taxon>
        <taxon>Fungi</taxon>
        <taxon>Dikarya</taxon>
        <taxon>Basidiomycota</taxon>
        <taxon>Agaricomycotina</taxon>
        <taxon>Agaricomycetes</taxon>
        <taxon>Agaricomycetidae</taxon>
        <taxon>Agaricales</taxon>
        <taxon>Tricholomatineae</taxon>
        <taxon>Lyophyllaceae</taxon>
        <taxon>Hypsizygus</taxon>
    </lineage>
</organism>
<gene>
    <name evidence="1" type="ORF">Hypma_014937</name>
</gene>
<dbReference type="AlphaFoldDB" id="A0A369K6B0"/>
<sequence>MKTALHMMHPRRCHLRSSEQGEEAMRLPAITSNIRCGSKEGPKEVAAAEAKVCGSWAHDHKVPSRLAASSTTVKLKMKEIKISSYDKRPDYRFADLCACCICNACRSCFEDENKGAQRPAETDEVSLKILHWGTAAIEDPAHADTDTALFVFQGFSQIAVAGQLCLGDEAAGIGSS</sequence>
<protein>
    <submittedName>
        <fullName evidence="1">Uncharacterized protein</fullName>
    </submittedName>
</protein>
<reference evidence="1" key="1">
    <citation type="submission" date="2018-04" db="EMBL/GenBank/DDBJ databases">
        <title>Whole genome sequencing of Hypsizygus marmoreus.</title>
        <authorList>
            <person name="Choi I.-G."/>
            <person name="Min B."/>
            <person name="Kim J.-G."/>
            <person name="Kim S."/>
            <person name="Oh Y.-L."/>
            <person name="Kong W.-S."/>
            <person name="Park H."/>
            <person name="Jeong J."/>
            <person name="Song E.-S."/>
        </authorList>
    </citation>
    <scope>NUCLEOTIDE SEQUENCE [LARGE SCALE GENOMIC DNA]</scope>
    <source>
        <strain evidence="1">51987-8</strain>
    </source>
</reference>
<accession>A0A369K6B0</accession>
<comment type="caution">
    <text evidence="1">The sequence shown here is derived from an EMBL/GenBank/DDBJ whole genome shotgun (WGS) entry which is preliminary data.</text>
</comment>